<evidence type="ECO:0000259" key="4">
    <source>
        <dbReference type="Pfam" id="PF13802"/>
    </source>
</evidence>
<evidence type="ECO:0000259" key="3">
    <source>
        <dbReference type="Pfam" id="PF01055"/>
    </source>
</evidence>
<dbReference type="Gene3D" id="2.60.40.1180">
    <property type="entry name" value="Golgi alpha-mannosidase II"/>
    <property type="match status" value="1"/>
</dbReference>
<dbReference type="InterPro" id="IPR017853">
    <property type="entry name" value="GH"/>
</dbReference>
<keyword evidence="7" id="KW-1185">Reference proteome</keyword>
<dbReference type="Proteomes" id="UP000481288">
    <property type="component" value="Unassembled WGS sequence"/>
</dbReference>
<dbReference type="PANTHER" id="PTHR43863">
    <property type="entry name" value="HYDROLASE, PUTATIVE (AFU_ORTHOLOGUE AFUA_1G03140)-RELATED"/>
    <property type="match status" value="1"/>
</dbReference>
<dbReference type="InterPro" id="IPR013780">
    <property type="entry name" value="Glyco_hydro_b"/>
</dbReference>
<accession>A0A7D8UW54</accession>
<dbReference type="GO" id="GO:0005975">
    <property type="term" value="P:carbohydrate metabolic process"/>
    <property type="evidence" value="ECO:0007669"/>
    <property type="project" value="InterPro"/>
</dbReference>
<dbReference type="Gene3D" id="3.20.20.80">
    <property type="entry name" value="Glycosidases"/>
    <property type="match status" value="1"/>
</dbReference>
<dbReference type="InterPro" id="IPR011013">
    <property type="entry name" value="Gal_mutarotase_sf_dom"/>
</dbReference>
<dbReference type="Pfam" id="PF21365">
    <property type="entry name" value="Glyco_hydro_31_3rd"/>
    <property type="match status" value="1"/>
</dbReference>
<dbReference type="CDD" id="cd06591">
    <property type="entry name" value="GH31_xylosidase_XylS"/>
    <property type="match status" value="1"/>
</dbReference>
<protein>
    <submittedName>
        <fullName evidence="6">Putative family 31 glucosidase ORF2</fullName>
    </submittedName>
</protein>
<dbReference type="PANTHER" id="PTHR43863:SF2">
    <property type="entry name" value="MALTASE-GLUCOAMYLASE"/>
    <property type="match status" value="1"/>
</dbReference>
<evidence type="ECO:0000256" key="1">
    <source>
        <dbReference type="ARBA" id="ARBA00007806"/>
    </source>
</evidence>
<dbReference type="AlphaFoldDB" id="A0A7D8UW54"/>
<dbReference type="SUPFAM" id="SSF51011">
    <property type="entry name" value="Glycosyl hydrolase domain"/>
    <property type="match status" value="1"/>
</dbReference>
<dbReference type="EMBL" id="QGMG01001196">
    <property type="protein sequence ID" value="TVY50303.1"/>
    <property type="molecule type" value="Genomic_DNA"/>
</dbReference>
<comment type="caution">
    <text evidence="6">The sequence shown here is derived from an EMBL/GenBank/DDBJ whole genome shotgun (WGS) entry which is preliminary data.</text>
</comment>
<proteinExistence type="inferred from homology"/>
<dbReference type="InterPro" id="IPR051816">
    <property type="entry name" value="Glycosyl_Hydrolase_31"/>
</dbReference>
<dbReference type="InterPro" id="IPR000322">
    <property type="entry name" value="Glyco_hydro_31_TIM"/>
</dbReference>
<sequence>MLFREGDCLVFRYDAEQLRLQPWGDNALRVRATKKSKIPDEDWALHIKPPASSAGQIVIKDNVAFISNGKITATVTKLGKLTITNSQGKVLLEEYTRNRRDPLDPKCSALNVEGREFKPITGGDYHVTLRLESIDPNEKIFGMGQYQQPFLDLKGLDIELAHRNSQASVPFALSSLGYGFLWNNPAIGRAVLGKNIMSFEAFSTDILDYWLVAGDSPAEIEEAYASVTGTVPMMPEYGLGFWQCKLRYQTQEELLQVAREYKRRQLPIDLIVVDFFHWPKQGEWKFDPTYWPDPDAMVRELTEMGIELMVSIWPTVDKKSENYQKMIEHGYLIRTDRGIRIAMDYEGETVYYDATNPAAQKYVWEKAKKNYYSKGMHDLYVTNLRIGIKAFWLDEAEPEYSVYDFDNYRYHRGTNLQIGNIYPSEYARTFYEGQEAAGQKNIVNLLRCAWAGSQRFGALVWSGDIASSWGSLRNQLAAGLNMGIAGIPWWTTDIGGFHGGDPNNEAFRELFVRWFQWGTFCPVMRLHGDREPRQPQQGTTGGATCCSGADNEVWSYGPDVYEICKKYMLIREQLRSYTRGLMKEAHRKGTPVMRPCFYDFPADKTSWDVHTQYMYGDKYLCCPVLAPGVRVMDIYLPAGTEWQSFVGKTRYAGGQTIQVECPLGDMPVFVRQ</sequence>
<dbReference type="GO" id="GO:0004553">
    <property type="term" value="F:hydrolase activity, hydrolyzing O-glycosyl compounds"/>
    <property type="evidence" value="ECO:0007669"/>
    <property type="project" value="InterPro"/>
</dbReference>
<keyword evidence="2" id="KW-0378">Hydrolase</keyword>
<feature type="domain" description="Glycoside hydrolase family 31 N-terminal" evidence="4">
    <location>
        <begin position="18"/>
        <end position="186"/>
    </location>
</feature>
<keyword evidence="2" id="KW-0326">Glycosidase</keyword>
<evidence type="ECO:0000256" key="2">
    <source>
        <dbReference type="RuleBase" id="RU361185"/>
    </source>
</evidence>
<feature type="domain" description="Glycosyl hydrolase family 31 C-terminal" evidence="5">
    <location>
        <begin position="589"/>
        <end position="672"/>
    </location>
</feature>
<dbReference type="InterPro" id="IPR048395">
    <property type="entry name" value="Glyco_hydro_31_C"/>
</dbReference>
<feature type="domain" description="Glycoside hydrolase family 31 TIM barrel" evidence="3">
    <location>
        <begin position="232"/>
        <end position="577"/>
    </location>
</feature>
<evidence type="ECO:0000313" key="6">
    <source>
        <dbReference type="EMBL" id="TVY50303.1"/>
    </source>
</evidence>
<evidence type="ECO:0000259" key="5">
    <source>
        <dbReference type="Pfam" id="PF21365"/>
    </source>
</evidence>
<organism evidence="6 7">
    <name type="scientific">Lachnellula cervina</name>
    <dbReference type="NCBI Taxonomy" id="1316786"/>
    <lineage>
        <taxon>Eukaryota</taxon>
        <taxon>Fungi</taxon>
        <taxon>Dikarya</taxon>
        <taxon>Ascomycota</taxon>
        <taxon>Pezizomycotina</taxon>
        <taxon>Leotiomycetes</taxon>
        <taxon>Helotiales</taxon>
        <taxon>Lachnaceae</taxon>
        <taxon>Lachnellula</taxon>
    </lineage>
</organism>
<reference evidence="6 7" key="1">
    <citation type="submission" date="2018-05" db="EMBL/GenBank/DDBJ databases">
        <title>Whole genome sequencing for identification of molecular markers to develop diagnostic detection tools for the regulated plant pathogen Lachnellula willkommii.</title>
        <authorList>
            <person name="Giroux E."/>
            <person name="Bilodeau G."/>
        </authorList>
    </citation>
    <scope>NUCLEOTIDE SEQUENCE [LARGE SCALE GENOMIC DNA]</scope>
    <source>
        <strain evidence="6 7">CBS 625.97</strain>
    </source>
</reference>
<name>A0A7D8UW54_9HELO</name>
<dbReference type="CDD" id="cd14752">
    <property type="entry name" value="GH31_N"/>
    <property type="match status" value="1"/>
</dbReference>
<gene>
    <name evidence="6" type="primary">YCR2</name>
    <name evidence="6" type="ORF">LCER1_G008000</name>
</gene>
<dbReference type="GO" id="GO:0030246">
    <property type="term" value="F:carbohydrate binding"/>
    <property type="evidence" value="ECO:0007669"/>
    <property type="project" value="InterPro"/>
</dbReference>
<dbReference type="SUPFAM" id="SSF74650">
    <property type="entry name" value="Galactose mutarotase-like"/>
    <property type="match status" value="1"/>
</dbReference>
<dbReference type="Pfam" id="PF01055">
    <property type="entry name" value="Glyco_hydro_31_2nd"/>
    <property type="match status" value="1"/>
</dbReference>
<dbReference type="InterPro" id="IPR025887">
    <property type="entry name" value="Glyco_hydro_31_N_dom"/>
</dbReference>
<dbReference type="OrthoDB" id="10070917at2759"/>
<dbReference type="Pfam" id="PF13802">
    <property type="entry name" value="Gal_mutarotas_2"/>
    <property type="match status" value="1"/>
</dbReference>
<evidence type="ECO:0000313" key="7">
    <source>
        <dbReference type="Proteomes" id="UP000481288"/>
    </source>
</evidence>
<dbReference type="Gene3D" id="2.60.40.1760">
    <property type="entry name" value="glycosyl hydrolase (family 31)"/>
    <property type="match status" value="1"/>
</dbReference>
<dbReference type="SUPFAM" id="SSF51445">
    <property type="entry name" value="(Trans)glycosidases"/>
    <property type="match status" value="1"/>
</dbReference>
<comment type="similarity">
    <text evidence="1 2">Belongs to the glycosyl hydrolase 31 family.</text>
</comment>